<organism evidence="1 2">
    <name type="scientific">Biomphalaria pfeifferi</name>
    <name type="common">Bloodfluke planorb</name>
    <name type="synonym">Freshwater snail</name>
    <dbReference type="NCBI Taxonomy" id="112525"/>
    <lineage>
        <taxon>Eukaryota</taxon>
        <taxon>Metazoa</taxon>
        <taxon>Spiralia</taxon>
        <taxon>Lophotrochozoa</taxon>
        <taxon>Mollusca</taxon>
        <taxon>Gastropoda</taxon>
        <taxon>Heterobranchia</taxon>
        <taxon>Euthyneura</taxon>
        <taxon>Panpulmonata</taxon>
        <taxon>Hygrophila</taxon>
        <taxon>Lymnaeoidea</taxon>
        <taxon>Planorbidae</taxon>
        <taxon>Biomphalaria</taxon>
    </lineage>
</organism>
<evidence type="ECO:0000313" key="1">
    <source>
        <dbReference type="EMBL" id="KAK0039546.1"/>
    </source>
</evidence>
<sequence>MSELIDATFLRGQFDIHPDILDSRLERNIGAASRRLRKWVGEDMYQSVLGKADDDPLHLDFKLAEANLAMHFAILGLNTPITSKGILQNTRSKDFSVITYLSPDKIAEVRQMYLDQAEEIVRDYLQMPERNIFQFVE</sequence>
<gene>
    <name evidence="1" type="ORF">Bpfe_031031</name>
</gene>
<dbReference type="Proteomes" id="UP001233172">
    <property type="component" value="Unassembled WGS sequence"/>
</dbReference>
<protein>
    <submittedName>
        <fullName evidence="1">Uncharacterized protein</fullName>
    </submittedName>
</protein>
<proteinExistence type="predicted"/>
<evidence type="ECO:0000313" key="2">
    <source>
        <dbReference type="Proteomes" id="UP001233172"/>
    </source>
</evidence>
<comment type="caution">
    <text evidence="1">The sequence shown here is derived from an EMBL/GenBank/DDBJ whole genome shotgun (WGS) entry which is preliminary data.</text>
</comment>
<keyword evidence="2" id="KW-1185">Reference proteome</keyword>
<accession>A0AAD8EUD8</accession>
<name>A0AAD8EUD8_BIOPF</name>
<dbReference type="EMBL" id="JASAOG010000440">
    <property type="protein sequence ID" value="KAK0039546.1"/>
    <property type="molecule type" value="Genomic_DNA"/>
</dbReference>
<dbReference type="AlphaFoldDB" id="A0AAD8EUD8"/>
<reference evidence="1" key="2">
    <citation type="submission" date="2023-04" db="EMBL/GenBank/DDBJ databases">
        <authorList>
            <person name="Bu L."/>
            <person name="Lu L."/>
            <person name="Laidemitt M.R."/>
            <person name="Zhang S.M."/>
            <person name="Mutuku M."/>
            <person name="Mkoji G."/>
            <person name="Steinauer M."/>
            <person name="Loker E.S."/>
        </authorList>
    </citation>
    <scope>NUCLEOTIDE SEQUENCE</scope>
    <source>
        <strain evidence="1">KasaAsao</strain>
        <tissue evidence="1">Whole Snail</tissue>
    </source>
</reference>
<reference evidence="1" key="1">
    <citation type="journal article" date="2023" name="PLoS Negl. Trop. Dis.">
        <title>A genome sequence for Biomphalaria pfeifferi, the major vector snail for the human-infecting parasite Schistosoma mansoni.</title>
        <authorList>
            <person name="Bu L."/>
            <person name="Lu L."/>
            <person name="Laidemitt M.R."/>
            <person name="Zhang S.M."/>
            <person name="Mutuku M."/>
            <person name="Mkoji G."/>
            <person name="Steinauer M."/>
            <person name="Loker E.S."/>
        </authorList>
    </citation>
    <scope>NUCLEOTIDE SEQUENCE</scope>
    <source>
        <strain evidence="1">KasaAsao</strain>
    </source>
</reference>